<dbReference type="EMBL" id="FRFG01000031">
    <property type="protein sequence ID" value="SHO56967.1"/>
    <property type="molecule type" value="Genomic_DNA"/>
</dbReference>
<keyword evidence="2 5" id="KW-0012">Acyltransferase</keyword>
<dbReference type="GO" id="GO:0016747">
    <property type="term" value="F:acyltransferase activity, transferring groups other than amino-acyl groups"/>
    <property type="evidence" value="ECO:0007669"/>
    <property type="project" value="InterPro"/>
</dbReference>
<organism evidence="5 6">
    <name type="scientific">Vibrio quintilis</name>
    <dbReference type="NCBI Taxonomy" id="1117707"/>
    <lineage>
        <taxon>Bacteria</taxon>
        <taxon>Pseudomonadati</taxon>
        <taxon>Pseudomonadota</taxon>
        <taxon>Gammaproteobacteria</taxon>
        <taxon>Vibrionales</taxon>
        <taxon>Vibrionaceae</taxon>
        <taxon>Vibrio</taxon>
    </lineage>
</organism>
<evidence type="ECO:0000256" key="3">
    <source>
        <dbReference type="ARBA" id="ARBA00038502"/>
    </source>
</evidence>
<evidence type="ECO:0000259" key="4">
    <source>
        <dbReference type="PROSITE" id="PS51186"/>
    </source>
</evidence>
<comment type="similarity">
    <text evidence="3">Belongs to the acetyltransferase family. RimJ subfamily.</text>
</comment>
<keyword evidence="1 5" id="KW-0808">Transferase</keyword>
<dbReference type="STRING" id="1117707.VQ7734_02736"/>
<evidence type="ECO:0000313" key="5">
    <source>
        <dbReference type="EMBL" id="SHO56967.1"/>
    </source>
</evidence>
<dbReference type="PROSITE" id="PS51186">
    <property type="entry name" value="GNAT"/>
    <property type="match status" value="1"/>
</dbReference>
<dbReference type="Gene3D" id="3.40.630.30">
    <property type="match status" value="1"/>
</dbReference>
<name>A0A1M7YWD4_9VIBR</name>
<proteinExistence type="inferred from homology"/>
<dbReference type="Proteomes" id="UP000184600">
    <property type="component" value="Unassembled WGS sequence"/>
</dbReference>
<dbReference type="InterPro" id="IPR000182">
    <property type="entry name" value="GNAT_dom"/>
</dbReference>
<dbReference type="EC" id="2.3.1.-" evidence="5"/>
<evidence type="ECO:0000256" key="2">
    <source>
        <dbReference type="ARBA" id="ARBA00023315"/>
    </source>
</evidence>
<dbReference type="RefSeq" id="WP_083601634.1">
    <property type="nucleotide sequence ID" value="NZ_AP024898.1"/>
</dbReference>
<protein>
    <submittedName>
        <fullName evidence="5">Putative ribosomal N-acetyltransferase YdaF</fullName>
        <ecNumber evidence="5">2.3.1.-</ecNumber>
    </submittedName>
</protein>
<dbReference type="PANTHER" id="PTHR43792:SF8">
    <property type="entry name" value="[RIBOSOMAL PROTEIN US5]-ALANINE N-ACETYLTRANSFERASE"/>
    <property type="match status" value="1"/>
</dbReference>
<sequence length="186" mass="21328">MIDFELTESSLLMNDNLALVPVRQSDAPSIQTLANDPLIASTSLSIQYPLPDDWAEGWIQRLDQDRQSGRGITFTIRRRHDNQIMGVVSLLDINYRFENAELAYWLGSPFRGCGHATAAARLVVRYGFNRLSLHRIYAFYLSHNLNSEKVLQRVGMRYEGELRQHIKKEGVYMNSKVYGMLAEEFG</sequence>
<dbReference type="Pfam" id="PF13302">
    <property type="entry name" value="Acetyltransf_3"/>
    <property type="match status" value="1"/>
</dbReference>
<evidence type="ECO:0000256" key="1">
    <source>
        <dbReference type="ARBA" id="ARBA00022679"/>
    </source>
</evidence>
<accession>A0A1M7YWD4</accession>
<reference evidence="6" key="1">
    <citation type="submission" date="2016-12" db="EMBL/GenBank/DDBJ databases">
        <authorList>
            <person name="Rodrigo-Torres L."/>
            <person name="Arahal R.D."/>
            <person name="Lucena T."/>
        </authorList>
    </citation>
    <scope>NUCLEOTIDE SEQUENCE [LARGE SCALE GENOMIC DNA]</scope>
</reference>
<keyword evidence="6" id="KW-1185">Reference proteome</keyword>
<dbReference type="InterPro" id="IPR016181">
    <property type="entry name" value="Acyl_CoA_acyltransferase"/>
</dbReference>
<dbReference type="PANTHER" id="PTHR43792">
    <property type="entry name" value="GNAT FAMILY, PUTATIVE (AFU_ORTHOLOGUE AFUA_3G00765)-RELATED-RELATED"/>
    <property type="match status" value="1"/>
</dbReference>
<evidence type="ECO:0000313" key="6">
    <source>
        <dbReference type="Proteomes" id="UP000184600"/>
    </source>
</evidence>
<feature type="domain" description="N-acetyltransferase" evidence="4">
    <location>
        <begin position="17"/>
        <end position="178"/>
    </location>
</feature>
<dbReference type="InterPro" id="IPR051531">
    <property type="entry name" value="N-acetyltransferase"/>
</dbReference>
<dbReference type="AlphaFoldDB" id="A0A1M7YWD4"/>
<dbReference type="OrthoDB" id="9801656at2"/>
<gene>
    <name evidence="5" type="primary">ydaF_4</name>
    <name evidence="5" type="ORF">VQ7734_02736</name>
</gene>
<dbReference type="SUPFAM" id="SSF55729">
    <property type="entry name" value="Acyl-CoA N-acyltransferases (Nat)"/>
    <property type="match status" value="1"/>
</dbReference>